<dbReference type="Gene3D" id="1.10.10.1190">
    <property type="entry name" value="Antirestriction protein ArdA, domain 3"/>
    <property type="match status" value="1"/>
</dbReference>
<gene>
    <name evidence="1" type="ordered locus">Dhaf_2418</name>
</gene>
<dbReference type="EMBL" id="CP001336">
    <property type="protein sequence ID" value="ACL20446.1"/>
    <property type="molecule type" value="Genomic_DNA"/>
</dbReference>
<organism evidence="1 2">
    <name type="scientific">Desulfitobacterium hafniense (strain DSM 10664 / DCB-2)</name>
    <dbReference type="NCBI Taxonomy" id="272564"/>
    <lineage>
        <taxon>Bacteria</taxon>
        <taxon>Bacillati</taxon>
        <taxon>Bacillota</taxon>
        <taxon>Clostridia</taxon>
        <taxon>Eubacteriales</taxon>
        <taxon>Desulfitobacteriaceae</taxon>
        <taxon>Desulfitobacterium</taxon>
    </lineage>
</organism>
<evidence type="ECO:0000313" key="2">
    <source>
        <dbReference type="Proteomes" id="UP000007726"/>
    </source>
</evidence>
<sequence length="394" mass="44905">MLKLQLRKHDAPSYRTTVVEFPAVEPDLQKEMEKIGVGITTEKLCLVDSVQGDNGSLQALAGTLVNADEVQYLAKRMDSFDKNELHTFYAVAEHEKLSEVKDLINLTFNLHCYALISEFSDVSAIGRRYELCRQTALSLNELESTTYASIGRRLIGHYKGAVTSYGVLYPTGNTPEQAYNGEQFPEYHWRDDAVATVTLEYGESHSNAKHEYLYFPCWEIEIEKAVNRLGAYTPCDCRTDLSFEGMSGELYQLFTEEHPLSAHLHTLNSLARCYTGFDEQTRNAFHAVLEMIQPKTPKEAVLIADNFYEFTVVPGIKTPMEYGRYMIIDSGRYEFDANLEEYIDFKRYGEHRIQIENGSFTEYGYIAYWGCTPAVEELLRQEDSQSMGIGGMQL</sequence>
<accession>B8FU32</accession>
<dbReference type="InterPro" id="IPR041893">
    <property type="entry name" value="ArdA_dom3"/>
</dbReference>
<dbReference type="AlphaFoldDB" id="B8FU32"/>
<dbReference type="Pfam" id="PF07275">
    <property type="entry name" value="ArdA"/>
    <property type="match status" value="1"/>
</dbReference>
<dbReference type="Proteomes" id="UP000007726">
    <property type="component" value="Chromosome"/>
</dbReference>
<dbReference type="RefSeq" id="WP_015944016.1">
    <property type="nucleotide sequence ID" value="NC_011830.1"/>
</dbReference>
<dbReference type="InterPro" id="IPR009899">
    <property type="entry name" value="ArdA"/>
</dbReference>
<evidence type="ECO:0008006" key="3">
    <source>
        <dbReference type="Google" id="ProtNLM"/>
    </source>
</evidence>
<dbReference type="KEGG" id="dhd:Dhaf_2418"/>
<reference evidence="1 2" key="1">
    <citation type="journal article" date="2012" name="BMC Microbiol.">
        <title>Genome sequence of Desulfitobacterium hafniense DCB-2, a Gram-positive anaerobe capable of dehalogenation and metal reduction.</title>
        <authorList>
            <person name="Kim S.H."/>
            <person name="Harzman C."/>
            <person name="Davis J.K."/>
            <person name="Hutcheson R."/>
            <person name="Broderick J.B."/>
            <person name="Marsh T.L."/>
            <person name="Tiedje J.M."/>
        </authorList>
    </citation>
    <scope>NUCLEOTIDE SEQUENCE [LARGE SCALE GENOMIC DNA]</scope>
    <source>
        <strain evidence="2">DSM 10664 / DCB-2</strain>
    </source>
</reference>
<proteinExistence type="predicted"/>
<dbReference type="HOGENOM" id="CLU_033224_0_0_9"/>
<evidence type="ECO:0000313" key="1">
    <source>
        <dbReference type="EMBL" id="ACL20446.1"/>
    </source>
</evidence>
<protein>
    <recommendedName>
        <fullName evidence="3">Antirestriction protein (ArdA)</fullName>
    </recommendedName>
</protein>
<name>B8FU32_DESHD</name>